<dbReference type="Gene3D" id="1.10.10.10">
    <property type="entry name" value="Winged helix-like DNA-binding domain superfamily/Winged helix DNA-binding domain"/>
    <property type="match status" value="1"/>
</dbReference>
<dbReference type="InterPro" id="IPR036388">
    <property type="entry name" value="WH-like_DNA-bd_sf"/>
</dbReference>
<dbReference type="InterPro" id="IPR043135">
    <property type="entry name" value="Fur_C"/>
</dbReference>
<dbReference type="GO" id="GO:0000976">
    <property type="term" value="F:transcription cis-regulatory region binding"/>
    <property type="evidence" value="ECO:0007669"/>
    <property type="project" value="TreeGrafter"/>
</dbReference>
<dbReference type="GO" id="GO:1900376">
    <property type="term" value="P:regulation of secondary metabolite biosynthetic process"/>
    <property type="evidence" value="ECO:0007669"/>
    <property type="project" value="TreeGrafter"/>
</dbReference>
<keyword evidence="3 7" id="KW-0862">Zinc</keyword>
<dbReference type="GO" id="GO:0008270">
    <property type="term" value="F:zinc ion binding"/>
    <property type="evidence" value="ECO:0007669"/>
    <property type="project" value="TreeGrafter"/>
</dbReference>
<evidence type="ECO:0000256" key="2">
    <source>
        <dbReference type="ARBA" id="ARBA00022491"/>
    </source>
</evidence>
<dbReference type="Pfam" id="PF01475">
    <property type="entry name" value="FUR"/>
    <property type="match status" value="1"/>
</dbReference>
<accession>A0A0P7E1P6</accession>
<comment type="cofactor">
    <cofactor evidence="7">
        <name>Zn(2+)</name>
        <dbReference type="ChEBI" id="CHEBI:29105"/>
    </cofactor>
    <text evidence="7">Binds 1 zinc ion per subunit.</text>
</comment>
<keyword evidence="6" id="KW-0804">Transcription</keyword>
<dbReference type="RefSeq" id="WP_054552257.1">
    <property type="nucleotide sequence ID" value="NZ_LJTC01000004.1"/>
</dbReference>
<protein>
    <recommendedName>
        <fullName evidence="10">Fur family transcriptional regulator, zinc uptake regulator</fullName>
    </recommendedName>
</protein>
<dbReference type="STRING" id="570156.AOG27_06750"/>
<evidence type="ECO:0000313" key="9">
    <source>
        <dbReference type="Proteomes" id="UP000050378"/>
    </source>
</evidence>
<dbReference type="InterPro" id="IPR036390">
    <property type="entry name" value="WH_DNA-bd_sf"/>
</dbReference>
<evidence type="ECO:0000256" key="6">
    <source>
        <dbReference type="ARBA" id="ARBA00023163"/>
    </source>
</evidence>
<gene>
    <name evidence="8" type="ORF">AOG27_06750</name>
</gene>
<dbReference type="GO" id="GO:0003700">
    <property type="term" value="F:DNA-binding transcription factor activity"/>
    <property type="evidence" value="ECO:0007669"/>
    <property type="project" value="InterPro"/>
</dbReference>
<dbReference type="PANTHER" id="PTHR33202">
    <property type="entry name" value="ZINC UPTAKE REGULATION PROTEIN"/>
    <property type="match status" value="1"/>
</dbReference>
<dbReference type="InterPro" id="IPR002481">
    <property type="entry name" value="FUR"/>
</dbReference>
<reference evidence="8 9" key="1">
    <citation type="submission" date="2015-09" db="EMBL/GenBank/DDBJ databases">
        <title>Draft Genome Sequence of Pseudoalteromonas lipolytica UCD-48B.</title>
        <authorList>
            <person name="Krusor M."/>
            <person name="Coil D.A."/>
            <person name="Lang J.M."/>
            <person name="Eisen J.A."/>
            <person name="Alexiev A."/>
        </authorList>
    </citation>
    <scope>NUCLEOTIDE SEQUENCE [LARGE SCALE GENOMIC DNA]</scope>
    <source>
        <strain evidence="8 9">UCD-48B</strain>
    </source>
</reference>
<keyword evidence="4" id="KW-0805">Transcription regulation</keyword>
<keyword evidence="7" id="KW-0479">Metal-binding</keyword>
<evidence type="ECO:0008006" key="10">
    <source>
        <dbReference type="Google" id="ProtNLM"/>
    </source>
</evidence>
<proteinExistence type="inferred from homology"/>
<evidence type="ECO:0000256" key="5">
    <source>
        <dbReference type="ARBA" id="ARBA00023125"/>
    </source>
</evidence>
<dbReference type="PATRIC" id="fig|570156.3.peg.2400"/>
<keyword evidence="5" id="KW-0238">DNA-binding</keyword>
<dbReference type="Proteomes" id="UP000050378">
    <property type="component" value="Unassembled WGS sequence"/>
</dbReference>
<feature type="binding site" evidence="7">
    <location>
        <position position="150"/>
    </location>
    <ligand>
        <name>Zn(2+)</name>
        <dbReference type="ChEBI" id="CHEBI:29105"/>
    </ligand>
</feature>
<dbReference type="EMBL" id="LJTC01000004">
    <property type="protein sequence ID" value="KPM84002.1"/>
    <property type="molecule type" value="Genomic_DNA"/>
</dbReference>
<organism evidence="8 9">
    <name type="scientific">Pseudoalteromonas lipolytica</name>
    <dbReference type="NCBI Taxonomy" id="570156"/>
    <lineage>
        <taxon>Bacteria</taxon>
        <taxon>Pseudomonadati</taxon>
        <taxon>Pseudomonadota</taxon>
        <taxon>Gammaproteobacteria</taxon>
        <taxon>Alteromonadales</taxon>
        <taxon>Pseudoalteromonadaceae</taxon>
        <taxon>Pseudoalteromonas</taxon>
    </lineage>
</organism>
<dbReference type="GO" id="GO:0005829">
    <property type="term" value="C:cytosol"/>
    <property type="evidence" value="ECO:0007669"/>
    <property type="project" value="TreeGrafter"/>
</dbReference>
<feature type="binding site" evidence="7">
    <location>
        <position position="106"/>
    </location>
    <ligand>
        <name>Zn(2+)</name>
        <dbReference type="ChEBI" id="CHEBI:29105"/>
    </ligand>
</feature>
<comment type="similarity">
    <text evidence="1">Belongs to the Fur family.</text>
</comment>
<dbReference type="AlphaFoldDB" id="A0A0P7E1P6"/>
<evidence type="ECO:0000256" key="3">
    <source>
        <dbReference type="ARBA" id="ARBA00022833"/>
    </source>
</evidence>
<evidence type="ECO:0000256" key="4">
    <source>
        <dbReference type="ARBA" id="ARBA00023015"/>
    </source>
</evidence>
<dbReference type="PANTHER" id="PTHR33202:SF6">
    <property type="entry name" value="ZINC UPTAKE REGULATION PROTEIN"/>
    <property type="match status" value="1"/>
</dbReference>
<comment type="caution">
    <text evidence="8">The sequence shown here is derived from an EMBL/GenBank/DDBJ whole genome shotgun (WGS) entry which is preliminary data.</text>
</comment>
<feature type="binding site" evidence="7">
    <location>
        <position position="109"/>
    </location>
    <ligand>
        <name>Zn(2+)</name>
        <dbReference type="ChEBI" id="CHEBI:29105"/>
    </ligand>
</feature>
<evidence type="ECO:0000256" key="7">
    <source>
        <dbReference type="PIRSR" id="PIRSR602481-1"/>
    </source>
</evidence>
<name>A0A0P7E1P6_9GAMM</name>
<keyword evidence="2" id="KW-0678">Repressor</keyword>
<dbReference type="OrthoDB" id="9801127at2"/>
<dbReference type="GO" id="GO:0045892">
    <property type="term" value="P:negative regulation of DNA-templated transcription"/>
    <property type="evidence" value="ECO:0007669"/>
    <property type="project" value="TreeGrafter"/>
</dbReference>
<dbReference type="Gene3D" id="3.30.1490.190">
    <property type="match status" value="1"/>
</dbReference>
<evidence type="ECO:0000256" key="1">
    <source>
        <dbReference type="ARBA" id="ARBA00007957"/>
    </source>
</evidence>
<sequence>MNKQRLTSTLNKAKQVCLEHGRKFTVQRKQILQILLTTDVPLSAYELASCYKLRTSSSVSVMSVYRILSFLESVNLVRRLNSANKYIAYGTDSEVFKREISLFLICRHCQKVETLAVSQSDVAKLFPHFADVGFTSQTKQFEMMGVCSECQAKLA</sequence>
<dbReference type="SUPFAM" id="SSF46785">
    <property type="entry name" value="Winged helix' DNA-binding domain"/>
    <property type="match status" value="1"/>
</dbReference>
<feature type="binding site" evidence="7">
    <location>
        <position position="147"/>
    </location>
    <ligand>
        <name>Zn(2+)</name>
        <dbReference type="ChEBI" id="CHEBI:29105"/>
    </ligand>
</feature>
<evidence type="ECO:0000313" key="8">
    <source>
        <dbReference type="EMBL" id="KPM84002.1"/>
    </source>
</evidence>